<dbReference type="WBParaSite" id="EgrG_002031000">
    <property type="protein sequence ID" value="EgrG_002031000"/>
    <property type="gene ID" value="EgrG_002031000"/>
</dbReference>
<reference evidence="2 3" key="1">
    <citation type="journal article" date="2013" name="Nature">
        <title>The genomes of four tapeworm species reveal adaptations to parasitism.</title>
        <authorList>
            <person name="Tsai I.J."/>
            <person name="Zarowiecki M."/>
            <person name="Holroyd N."/>
            <person name="Garciarrubio A."/>
            <person name="Sanchez-Flores A."/>
            <person name="Brooks K.L."/>
            <person name="Tracey A."/>
            <person name="Bobes R.J."/>
            <person name="Fragoso G."/>
            <person name="Sciutto E."/>
            <person name="Aslett M."/>
            <person name="Beasley H."/>
            <person name="Bennett H.M."/>
            <person name="Cai J."/>
            <person name="Camicia F."/>
            <person name="Clark R."/>
            <person name="Cucher M."/>
            <person name="De Silva N."/>
            <person name="Day T.A."/>
            <person name="Deplazes P."/>
            <person name="Estrada K."/>
            <person name="Fernandez C."/>
            <person name="Holland P.W."/>
            <person name="Hou J."/>
            <person name="Hu S."/>
            <person name="Huckvale T."/>
            <person name="Hung S.S."/>
            <person name="Kamenetzky L."/>
            <person name="Keane J.A."/>
            <person name="Kiss F."/>
            <person name="Koziol U."/>
            <person name="Lambert O."/>
            <person name="Liu K."/>
            <person name="Luo X."/>
            <person name="Luo Y."/>
            <person name="Macchiaroli N."/>
            <person name="Nichol S."/>
            <person name="Paps J."/>
            <person name="Parkinson J."/>
            <person name="Pouchkina-Stantcheva N."/>
            <person name="Riddiford N."/>
            <person name="Rosenzvit M."/>
            <person name="Salinas G."/>
            <person name="Wasmuth J.D."/>
            <person name="Zamanian M."/>
            <person name="Zheng Y."/>
            <person name="Cai X."/>
            <person name="Soberon X."/>
            <person name="Olson P.D."/>
            <person name="Laclette J.P."/>
            <person name="Brehm K."/>
            <person name="Berriman M."/>
            <person name="Garciarrubio A."/>
            <person name="Bobes R.J."/>
            <person name="Fragoso G."/>
            <person name="Sanchez-Flores A."/>
            <person name="Estrada K."/>
            <person name="Cevallos M.A."/>
            <person name="Morett E."/>
            <person name="Gonzalez V."/>
            <person name="Portillo T."/>
            <person name="Ochoa-Leyva A."/>
            <person name="Jose M.V."/>
            <person name="Sciutto E."/>
            <person name="Landa A."/>
            <person name="Jimenez L."/>
            <person name="Valdes V."/>
            <person name="Carrero J.C."/>
            <person name="Larralde C."/>
            <person name="Morales-Montor J."/>
            <person name="Limon-Lason J."/>
            <person name="Soberon X."/>
            <person name="Laclette J.P."/>
        </authorList>
    </citation>
    <scope>NUCLEOTIDE SEQUENCE [LARGE SCALE GENOMIC DNA]</scope>
</reference>
<accession>A0A068WRI7</accession>
<dbReference type="EMBL" id="LK028586">
    <property type="protein sequence ID" value="CDS22409.1"/>
    <property type="molecule type" value="Genomic_DNA"/>
</dbReference>
<dbReference type="Proteomes" id="UP000492820">
    <property type="component" value="Unassembled WGS sequence"/>
</dbReference>
<name>A0A068WRI7_ECHGR</name>
<reference evidence="2" key="2">
    <citation type="submission" date="2014-06" db="EMBL/GenBank/DDBJ databases">
        <authorList>
            <person name="Aslett M."/>
        </authorList>
    </citation>
    <scope>NUCLEOTIDE SEQUENCE</scope>
</reference>
<reference evidence="4" key="3">
    <citation type="submission" date="2020-10" db="UniProtKB">
        <authorList>
            <consortium name="WormBaseParasite"/>
        </authorList>
    </citation>
    <scope>IDENTIFICATION</scope>
</reference>
<proteinExistence type="predicted"/>
<dbReference type="AlphaFoldDB" id="A0A068WRI7"/>
<evidence type="ECO:0000313" key="3">
    <source>
        <dbReference type="Proteomes" id="UP000492820"/>
    </source>
</evidence>
<organism evidence="2">
    <name type="scientific">Echinococcus granulosus</name>
    <name type="common">Hydatid tapeworm</name>
    <dbReference type="NCBI Taxonomy" id="6210"/>
    <lineage>
        <taxon>Eukaryota</taxon>
        <taxon>Metazoa</taxon>
        <taxon>Spiralia</taxon>
        <taxon>Lophotrochozoa</taxon>
        <taxon>Platyhelminthes</taxon>
        <taxon>Cestoda</taxon>
        <taxon>Eucestoda</taxon>
        <taxon>Cyclophyllidea</taxon>
        <taxon>Taeniidae</taxon>
        <taxon>Echinococcus</taxon>
        <taxon>Echinococcus granulosus group</taxon>
    </lineage>
</organism>
<evidence type="ECO:0000313" key="4">
    <source>
        <dbReference type="WBParaSite" id="EgrG_002031000"/>
    </source>
</evidence>
<sequence length="242" mass="27433">MPFHWLLGKYGIASPHHDTNPPPALRSRKIPTPDQRPWKALSHPSHCVSYLSGLPEAPPPWRGKPPLPPPSCTWTGRGANLPSLSVWKLRRTPVNLRSFGVIMMMVEEFKAKNCVFDDALGQREDEEALLLEWVELIDSDLECDDLLKSGDPMVHLAQIRKRCRKRLKQPLLRGPGGGLEEGHGTTSANVPNGGWKARMDGYGKNGWLDPAWMDESWMDGNTYQRHQHRTHPFNEENLVFLL</sequence>
<feature type="region of interest" description="Disordered" evidence="1">
    <location>
        <begin position="16"/>
        <end position="36"/>
    </location>
</feature>
<evidence type="ECO:0000256" key="1">
    <source>
        <dbReference type="SAM" id="MobiDB-lite"/>
    </source>
</evidence>
<protein>
    <submittedName>
        <fullName evidence="2 4">Uncharacterized protein</fullName>
    </submittedName>
</protein>
<gene>
    <name evidence="2" type="ORF">EgrG_002031000</name>
</gene>
<evidence type="ECO:0000313" key="2">
    <source>
        <dbReference type="EMBL" id="CDS22409.1"/>
    </source>
</evidence>